<dbReference type="EMBL" id="PVUE01000012">
    <property type="protein sequence ID" value="PRZ40991.1"/>
    <property type="molecule type" value="Genomic_DNA"/>
</dbReference>
<proteinExistence type="predicted"/>
<protein>
    <submittedName>
        <fullName evidence="1">Uncharacterized protein DUF4245</fullName>
    </submittedName>
</protein>
<sequence length="177" mass="18865">MLRSLVPIVVLVVLFAYFCMPKSDNKINTIDPQDNITSMAEYGAFSIVAPKALDKSWKPTSSKLLRDDSNQLSTPTGLTIGYVTPKMKFARFTIRQGVPEAVLKASVDDATVTDDPAGNAVQIAGRSWTPITTDKGRGYVNVAGSGAASIVIVLVGSASYDELKELATALQPVAKKS</sequence>
<evidence type="ECO:0000313" key="2">
    <source>
        <dbReference type="Proteomes" id="UP000237752"/>
    </source>
</evidence>
<dbReference type="InterPro" id="IPR025339">
    <property type="entry name" value="DUF4245"/>
</dbReference>
<reference evidence="1 2" key="1">
    <citation type="submission" date="2018-03" db="EMBL/GenBank/DDBJ databases">
        <title>Genomic Encyclopedia of Archaeal and Bacterial Type Strains, Phase II (KMG-II): from individual species to whole genera.</title>
        <authorList>
            <person name="Goeker M."/>
        </authorList>
    </citation>
    <scope>NUCLEOTIDE SEQUENCE [LARGE SCALE GENOMIC DNA]</scope>
    <source>
        <strain evidence="1 2">DSM 100065</strain>
    </source>
</reference>
<organism evidence="1 2">
    <name type="scientific">Antricoccus suffuscus</name>
    <dbReference type="NCBI Taxonomy" id="1629062"/>
    <lineage>
        <taxon>Bacteria</taxon>
        <taxon>Bacillati</taxon>
        <taxon>Actinomycetota</taxon>
        <taxon>Actinomycetes</taxon>
        <taxon>Geodermatophilales</taxon>
        <taxon>Antricoccaceae</taxon>
        <taxon>Antricoccus</taxon>
    </lineage>
</organism>
<keyword evidence="2" id="KW-1185">Reference proteome</keyword>
<dbReference type="AlphaFoldDB" id="A0A2T0ZXA9"/>
<gene>
    <name evidence="1" type="ORF">CLV47_11224</name>
</gene>
<comment type="caution">
    <text evidence="1">The sequence shown here is derived from an EMBL/GenBank/DDBJ whole genome shotgun (WGS) entry which is preliminary data.</text>
</comment>
<evidence type="ECO:0000313" key="1">
    <source>
        <dbReference type="EMBL" id="PRZ40991.1"/>
    </source>
</evidence>
<name>A0A2T0ZXA9_9ACTN</name>
<dbReference type="Proteomes" id="UP000237752">
    <property type="component" value="Unassembled WGS sequence"/>
</dbReference>
<accession>A0A2T0ZXA9</accession>
<dbReference type="Pfam" id="PF14030">
    <property type="entry name" value="DUF4245"/>
    <property type="match status" value="1"/>
</dbReference>